<dbReference type="EnsemblPlants" id="KEH25129">
    <property type="protein sequence ID" value="KEH25129"/>
    <property type="gene ID" value="MTR_6g015835"/>
</dbReference>
<reference evidence="1 3" key="1">
    <citation type="journal article" date="2011" name="Nature">
        <title>The Medicago genome provides insight into the evolution of rhizobial symbioses.</title>
        <authorList>
            <person name="Young N.D."/>
            <person name="Debelle F."/>
            <person name="Oldroyd G.E."/>
            <person name="Geurts R."/>
            <person name="Cannon S.B."/>
            <person name="Udvardi M.K."/>
            <person name="Benedito V.A."/>
            <person name="Mayer K.F."/>
            <person name="Gouzy J."/>
            <person name="Schoof H."/>
            <person name="Van de Peer Y."/>
            <person name="Proost S."/>
            <person name="Cook D.R."/>
            <person name="Meyers B.C."/>
            <person name="Spannagl M."/>
            <person name="Cheung F."/>
            <person name="De Mita S."/>
            <person name="Krishnakumar V."/>
            <person name="Gundlach H."/>
            <person name="Zhou S."/>
            <person name="Mudge J."/>
            <person name="Bharti A.K."/>
            <person name="Murray J.D."/>
            <person name="Naoumkina M.A."/>
            <person name="Rosen B."/>
            <person name="Silverstein K.A."/>
            <person name="Tang H."/>
            <person name="Rombauts S."/>
            <person name="Zhao P.X."/>
            <person name="Zhou P."/>
            <person name="Barbe V."/>
            <person name="Bardou P."/>
            <person name="Bechner M."/>
            <person name="Bellec A."/>
            <person name="Berger A."/>
            <person name="Berges H."/>
            <person name="Bidwell S."/>
            <person name="Bisseling T."/>
            <person name="Choisne N."/>
            <person name="Couloux A."/>
            <person name="Denny R."/>
            <person name="Deshpande S."/>
            <person name="Dai X."/>
            <person name="Doyle J.J."/>
            <person name="Dudez A.M."/>
            <person name="Farmer A.D."/>
            <person name="Fouteau S."/>
            <person name="Franken C."/>
            <person name="Gibelin C."/>
            <person name="Gish J."/>
            <person name="Goldstein S."/>
            <person name="Gonzalez A.J."/>
            <person name="Green P.J."/>
            <person name="Hallab A."/>
            <person name="Hartog M."/>
            <person name="Hua A."/>
            <person name="Humphray S.J."/>
            <person name="Jeong D.H."/>
            <person name="Jing Y."/>
            <person name="Jocker A."/>
            <person name="Kenton S.M."/>
            <person name="Kim D.J."/>
            <person name="Klee K."/>
            <person name="Lai H."/>
            <person name="Lang C."/>
            <person name="Lin S."/>
            <person name="Macmil S.L."/>
            <person name="Magdelenat G."/>
            <person name="Matthews L."/>
            <person name="McCorrison J."/>
            <person name="Monaghan E.L."/>
            <person name="Mun J.H."/>
            <person name="Najar F.Z."/>
            <person name="Nicholson C."/>
            <person name="Noirot C."/>
            <person name="O'Bleness M."/>
            <person name="Paule C.R."/>
            <person name="Poulain J."/>
            <person name="Prion F."/>
            <person name="Qin B."/>
            <person name="Qu C."/>
            <person name="Retzel E.F."/>
            <person name="Riddle C."/>
            <person name="Sallet E."/>
            <person name="Samain S."/>
            <person name="Samson N."/>
            <person name="Sanders I."/>
            <person name="Saurat O."/>
            <person name="Scarpelli C."/>
            <person name="Schiex T."/>
            <person name="Segurens B."/>
            <person name="Severin A.J."/>
            <person name="Sherrier D.J."/>
            <person name="Shi R."/>
            <person name="Sims S."/>
            <person name="Singer S.R."/>
            <person name="Sinharoy S."/>
            <person name="Sterck L."/>
            <person name="Viollet A."/>
            <person name="Wang B.B."/>
            <person name="Wang K."/>
            <person name="Wang M."/>
            <person name="Wang X."/>
            <person name="Warfsmann J."/>
            <person name="Weissenbach J."/>
            <person name="White D.D."/>
            <person name="White J.D."/>
            <person name="Wiley G.B."/>
            <person name="Wincker P."/>
            <person name="Xing Y."/>
            <person name="Yang L."/>
            <person name="Yao Z."/>
            <person name="Ying F."/>
            <person name="Zhai J."/>
            <person name="Zhou L."/>
            <person name="Zuber A."/>
            <person name="Denarie J."/>
            <person name="Dixon R.A."/>
            <person name="May G.D."/>
            <person name="Schwartz D.C."/>
            <person name="Rogers J."/>
            <person name="Quetier F."/>
            <person name="Town C.D."/>
            <person name="Roe B.A."/>
        </authorList>
    </citation>
    <scope>NUCLEOTIDE SEQUENCE [LARGE SCALE GENOMIC DNA]</scope>
    <source>
        <strain evidence="1">A17</strain>
        <strain evidence="2 3">cv. Jemalong A17</strain>
    </source>
</reference>
<evidence type="ECO:0000313" key="1">
    <source>
        <dbReference type="EMBL" id="KEH25129.1"/>
    </source>
</evidence>
<protein>
    <submittedName>
        <fullName evidence="1 2">Uncharacterized protein</fullName>
    </submittedName>
</protein>
<accession>A0A072U5V0</accession>
<keyword evidence="3" id="KW-1185">Reference proteome</keyword>
<gene>
    <name evidence="1" type="ordered locus">MTR_6g015835</name>
</gene>
<reference evidence="2" key="3">
    <citation type="submission" date="2015-04" db="UniProtKB">
        <authorList>
            <consortium name="EnsemblPlants"/>
        </authorList>
    </citation>
    <scope>IDENTIFICATION</scope>
    <source>
        <strain evidence="2">cv. Jemalong A17</strain>
    </source>
</reference>
<dbReference type="HOGENOM" id="CLU_2674845_0_0_1"/>
<dbReference type="Proteomes" id="UP000002051">
    <property type="component" value="Chromosome 6"/>
</dbReference>
<proteinExistence type="predicted"/>
<reference evidence="1 3" key="2">
    <citation type="journal article" date="2014" name="BMC Genomics">
        <title>An improved genome release (version Mt4.0) for the model legume Medicago truncatula.</title>
        <authorList>
            <person name="Tang H."/>
            <person name="Krishnakumar V."/>
            <person name="Bidwell S."/>
            <person name="Rosen B."/>
            <person name="Chan A."/>
            <person name="Zhou S."/>
            <person name="Gentzbittel L."/>
            <person name="Childs K.L."/>
            <person name="Yandell M."/>
            <person name="Gundlach H."/>
            <person name="Mayer K.F."/>
            <person name="Schwartz D.C."/>
            <person name="Town C.D."/>
        </authorList>
    </citation>
    <scope>GENOME REANNOTATION</scope>
    <source>
        <strain evidence="1">A17</strain>
        <strain evidence="2 3">cv. Jemalong A17</strain>
    </source>
</reference>
<name>A0A072U5V0_MEDTR</name>
<evidence type="ECO:0000313" key="3">
    <source>
        <dbReference type="Proteomes" id="UP000002051"/>
    </source>
</evidence>
<dbReference type="EMBL" id="CM001222">
    <property type="protein sequence ID" value="KEH25129.1"/>
    <property type="molecule type" value="Genomic_DNA"/>
</dbReference>
<organism evidence="1 3">
    <name type="scientific">Medicago truncatula</name>
    <name type="common">Barrel medic</name>
    <name type="synonym">Medicago tribuloides</name>
    <dbReference type="NCBI Taxonomy" id="3880"/>
    <lineage>
        <taxon>Eukaryota</taxon>
        <taxon>Viridiplantae</taxon>
        <taxon>Streptophyta</taxon>
        <taxon>Embryophyta</taxon>
        <taxon>Tracheophyta</taxon>
        <taxon>Spermatophyta</taxon>
        <taxon>Magnoliopsida</taxon>
        <taxon>eudicotyledons</taxon>
        <taxon>Gunneridae</taxon>
        <taxon>Pentapetalae</taxon>
        <taxon>rosids</taxon>
        <taxon>fabids</taxon>
        <taxon>Fabales</taxon>
        <taxon>Fabaceae</taxon>
        <taxon>Papilionoideae</taxon>
        <taxon>50 kb inversion clade</taxon>
        <taxon>NPAAA clade</taxon>
        <taxon>Hologalegina</taxon>
        <taxon>IRL clade</taxon>
        <taxon>Trifolieae</taxon>
        <taxon>Medicago</taxon>
    </lineage>
</organism>
<sequence>MLASKNSLMGKQLPIVLIHNDSTAAIAKIENHYYNELLSTGALRVGHEHTDENLADPFVKGLAREKIHNTSILMR</sequence>
<evidence type="ECO:0000313" key="2">
    <source>
        <dbReference type="EnsemblPlants" id="KEH25129"/>
    </source>
</evidence>
<dbReference type="AlphaFoldDB" id="A0A072U5V0"/>